<keyword evidence="5" id="KW-0238">DNA-binding</keyword>
<gene>
    <name evidence="8" type="ORF">URODEC1_LOCUS10440</name>
</gene>
<evidence type="ECO:0000256" key="1">
    <source>
        <dbReference type="ARBA" id="ARBA00005690"/>
    </source>
</evidence>
<protein>
    <recommendedName>
        <fullName evidence="10">Replication factor A C-terminal domain-containing protein</fullName>
    </recommendedName>
</protein>
<comment type="similarity">
    <text evidence="1">Belongs to the replication factor A protein 1 family.</text>
</comment>
<evidence type="ECO:0000256" key="3">
    <source>
        <dbReference type="ARBA" id="ARBA00022771"/>
    </source>
</evidence>
<dbReference type="EMBL" id="OZ075121">
    <property type="protein sequence ID" value="CAL4903277.1"/>
    <property type="molecule type" value="Genomic_DNA"/>
</dbReference>
<keyword evidence="2" id="KW-0479">Metal-binding</keyword>
<evidence type="ECO:0000259" key="6">
    <source>
        <dbReference type="Pfam" id="PF04057"/>
    </source>
</evidence>
<feature type="domain" description="Replication factor A C-terminal" evidence="7">
    <location>
        <begin position="221"/>
        <end position="276"/>
    </location>
</feature>
<evidence type="ECO:0000256" key="5">
    <source>
        <dbReference type="ARBA" id="ARBA00023125"/>
    </source>
</evidence>
<keyword evidence="3" id="KW-0863">Zinc-finger</keyword>
<reference evidence="8" key="1">
    <citation type="submission" date="2024-10" db="EMBL/GenBank/DDBJ databases">
        <authorList>
            <person name="Ryan C."/>
        </authorList>
    </citation>
    <scope>NUCLEOTIDE SEQUENCE [LARGE SCALE GENOMIC DNA]</scope>
</reference>
<dbReference type="SUPFAM" id="SSF50249">
    <property type="entry name" value="Nucleic acid-binding proteins"/>
    <property type="match status" value="3"/>
</dbReference>
<evidence type="ECO:0000313" key="8">
    <source>
        <dbReference type="EMBL" id="CAL4903277.1"/>
    </source>
</evidence>
<evidence type="ECO:0000313" key="9">
    <source>
        <dbReference type="Proteomes" id="UP001497457"/>
    </source>
</evidence>
<dbReference type="Proteomes" id="UP001497457">
    <property type="component" value="Chromosome 11b"/>
</dbReference>
<name>A0ABC8W648_9POAL</name>
<evidence type="ECO:0000256" key="4">
    <source>
        <dbReference type="ARBA" id="ARBA00022833"/>
    </source>
</evidence>
<organism evidence="8 9">
    <name type="scientific">Urochloa decumbens</name>
    <dbReference type="NCBI Taxonomy" id="240449"/>
    <lineage>
        <taxon>Eukaryota</taxon>
        <taxon>Viridiplantae</taxon>
        <taxon>Streptophyta</taxon>
        <taxon>Embryophyta</taxon>
        <taxon>Tracheophyta</taxon>
        <taxon>Spermatophyta</taxon>
        <taxon>Magnoliopsida</taxon>
        <taxon>Liliopsida</taxon>
        <taxon>Poales</taxon>
        <taxon>Poaceae</taxon>
        <taxon>PACMAD clade</taxon>
        <taxon>Panicoideae</taxon>
        <taxon>Panicodae</taxon>
        <taxon>Paniceae</taxon>
        <taxon>Melinidinae</taxon>
        <taxon>Urochloa</taxon>
    </lineage>
</organism>
<feature type="domain" description="Replication factor A C-terminal" evidence="7">
    <location>
        <begin position="277"/>
        <end position="388"/>
    </location>
</feature>
<keyword evidence="4" id="KW-0862">Zinc</keyword>
<dbReference type="InterPro" id="IPR013955">
    <property type="entry name" value="Rep_factor-A_C"/>
</dbReference>
<dbReference type="GO" id="GO:0008270">
    <property type="term" value="F:zinc ion binding"/>
    <property type="evidence" value="ECO:0007669"/>
    <property type="project" value="UniProtKB-KW"/>
</dbReference>
<dbReference type="Pfam" id="PF04057">
    <property type="entry name" value="Rep-A_N"/>
    <property type="match status" value="1"/>
</dbReference>
<dbReference type="CDD" id="cd04476">
    <property type="entry name" value="RPA1_DBD_C"/>
    <property type="match status" value="1"/>
</dbReference>
<dbReference type="GO" id="GO:0003677">
    <property type="term" value="F:DNA binding"/>
    <property type="evidence" value="ECO:0007669"/>
    <property type="project" value="UniProtKB-KW"/>
</dbReference>
<dbReference type="InterPro" id="IPR007199">
    <property type="entry name" value="Rep_factor-A_N"/>
</dbReference>
<dbReference type="InterPro" id="IPR047192">
    <property type="entry name" value="Euk_RPA1_DBD_C"/>
</dbReference>
<feature type="domain" description="Replication factor-A protein 1 N-terminal" evidence="6">
    <location>
        <begin position="10"/>
        <end position="110"/>
    </location>
</feature>
<dbReference type="InterPro" id="IPR012340">
    <property type="entry name" value="NA-bd_OB-fold"/>
</dbReference>
<evidence type="ECO:0008006" key="10">
    <source>
        <dbReference type="Google" id="ProtNLM"/>
    </source>
</evidence>
<dbReference type="AlphaFoldDB" id="A0ABC8W648"/>
<evidence type="ECO:0000259" key="7">
    <source>
        <dbReference type="Pfam" id="PF08646"/>
    </source>
</evidence>
<sequence>MGGGLEFDLSRGAVPALWSCVLQGPSWCPVLQVADARHVPDGSGLRPAPEQRYRIDLSDGVHSQSGTLAASLNHLVRGGALRRGTVVRLLDFARYYHRRTIAVIRLEILQTECALIGSLKIYEPIRKHYEPIVVFNTRSTRYARRPDSEHHFGGQHIDQSCIASEVQESANGLSYHGPHGGSTLPCGDMPCSVAQYAEPPVWKTVRQIKDEYLGYLDEPDFITVKAVIVFINTDRLCSAACPMVVNGKRCNVKATGDGDGTWHCKACTQSYGSCDYGIWHCKRCGHSFDSCDYGYSVCIRIQDHTGTTFATVYGEAAKEIFGCNAKDLYLMEYEERNYNRLEGIKLGVGCKEYILRLKVEAKPFSDPRGVGCVVLKAENVNPSAESCRLLGAMGTHLWEGLDSCWELGSSKPTSWDLSDSKGRSTDRARWLCSPDRYSQQANKYDVKLSAHSSFGAYGCGDHGSGIDGQRSWSPDFFVDRVHGASGIDGQRSWSPDFFVDRFHGTSGTDGQRSWSPDFFVDRFHGPSGTDGQRSWSPDFFVDRFHGASPVVNLAPDVRCTRSKRTAAHGAGRSARKP</sequence>
<keyword evidence="9" id="KW-1185">Reference proteome</keyword>
<evidence type="ECO:0000256" key="2">
    <source>
        <dbReference type="ARBA" id="ARBA00022723"/>
    </source>
</evidence>
<proteinExistence type="inferred from homology"/>
<accession>A0ABC8W648</accession>
<dbReference type="Pfam" id="PF08646">
    <property type="entry name" value="Rep_fac-A_C"/>
    <property type="match status" value="2"/>
</dbReference>
<dbReference type="Gene3D" id="2.40.50.140">
    <property type="entry name" value="Nucleic acid-binding proteins"/>
    <property type="match status" value="2"/>
</dbReference>